<dbReference type="AlphaFoldDB" id="A0A5N6H0E6"/>
<proteinExistence type="predicted"/>
<protein>
    <submittedName>
        <fullName evidence="1">Uncharacterized protein</fullName>
    </submittedName>
</protein>
<sequence length="121" mass="13562">MQSGDNQRVIVLANQWLHNLTVQLVFSNLALRDHDVDIAVLREELVNLDHLVLALTQATCIGLSFVVHVPPDLHLDNDGSRFELLSDGLLLCVSLRVPSKRRQVTSDCCFNTTATMSRNLR</sequence>
<name>A0A5N6H0E6_ASPFL</name>
<evidence type="ECO:0000313" key="1">
    <source>
        <dbReference type="EMBL" id="KAB8247685.1"/>
    </source>
</evidence>
<organism evidence="1">
    <name type="scientific">Aspergillus flavus</name>
    <dbReference type="NCBI Taxonomy" id="5059"/>
    <lineage>
        <taxon>Eukaryota</taxon>
        <taxon>Fungi</taxon>
        <taxon>Dikarya</taxon>
        <taxon>Ascomycota</taxon>
        <taxon>Pezizomycotina</taxon>
        <taxon>Eurotiomycetes</taxon>
        <taxon>Eurotiomycetidae</taxon>
        <taxon>Eurotiales</taxon>
        <taxon>Aspergillaceae</taxon>
        <taxon>Aspergillus</taxon>
        <taxon>Aspergillus subgen. Circumdati</taxon>
    </lineage>
</organism>
<reference evidence="1" key="1">
    <citation type="submission" date="2019-04" db="EMBL/GenBank/DDBJ databases">
        <title>Friends and foes A comparative genomics study of 23 Aspergillus species from section Flavi.</title>
        <authorList>
            <consortium name="DOE Joint Genome Institute"/>
            <person name="Kjaerbolling I."/>
            <person name="Vesth T."/>
            <person name="Frisvad J.C."/>
            <person name="Nybo J.L."/>
            <person name="Theobald S."/>
            <person name="Kildgaard S."/>
            <person name="Isbrandt T."/>
            <person name="Kuo A."/>
            <person name="Sato A."/>
            <person name="Lyhne E.K."/>
            <person name="Kogle M.E."/>
            <person name="Wiebenga A."/>
            <person name="Kun R.S."/>
            <person name="Lubbers R.J."/>
            <person name="Makela M.R."/>
            <person name="Barry K."/>
            <person name="Chovatia M."/>
            <person name="Clum A."/>
            <person name="Daum C."/>
            <person name="Haridas S."/>
            <person name="He G."/>
            <person name="LaButti K."/>
            <person name="Lipzen A."/>
            <person name="Mondo S."/>
            <person name="Riley R."/>
            <person name="Salamov A."/>
            <person name="Simmons B.A."/>
            <person name="Magnuson J.K."/>
            <person name="Henrissat B."/>
            <person name="Mortensen U.H."/>
            <person name="Larsen T.O."/>
            <person name="Devries R.P."/>
            <person name="Grigoriev I.V."/>
            <person name="Machida M."/>
            <person name="Baker S.E."/>
            <person name="Andersen M.R."/>
        </authorList>
    </citation>
    <scope>NUCLEOTIDE SEQUENCE [LARGE SCALE GENOMIC DNA]</scope>
    <source>
        <strain evidence="1">CBS 121.62</strain>
    </source>
</reference>
<accession>A0A5N6H0E6</accession>
<dbReference type="EMBL" id="ML734587">
    <property type="protein sequence ID" value="KAB8247685.1"/>
    <property type="molecule type" value="Genomic_DNA"/>
</dbReference>
<dbReference type="Proteomes" id="UP000325434">
    <property type="component" value="Unassembled WGS sequence"/>
</dbReference>
<gene>
    <name evidence="1" type="ORF">BDV35DRAFT_379654</name>
</gene>